<dbReference type="SMART" id="SM00861">
    <property type="entry name" value="Transket_pyr"/>
    <property type="match status" value="1"/>
</dbReference>
<evidence type="ECO:0000256" key="11">
    <source>
        <dbReference type="ARBA" id="ARBA00082400"/>
    </source>
</evidence>
<proteinExistence type="predicted"/>
<keyword evidence="14" id="KW-1185">Reference proteome</keyword>
<comment type="cofactor">
    <cofactor evidence="1">
        <name>thiamine diphosphate</name>
        <dbReference type="ChEBI" id="CHEBI:58937"/>
    </cofactor>
</comment>
<evidence type="ECO:0000256" key="3">
    <source>
        <dbReference type="ARBA" id="ARBA00012277"/>
    </source>
</evidence>
<evidence type="ECO:0000256" key="9">
    <source>
        <dbReference type="ARBA" id="ARBA00063295"/>
    </source>
</evidence>
<dbReference type="EC" id="1.2.4.4" evidence="3"/>
<accession>A0A8T0ELX2</accession>
<dbReference type="Gene3D" id="3.40.50.970">
    <property type="match status" value="1"/>
</dbReference>
<dbReference type="FunFam" id="3.40.50.970:FF:000001">
    <property type="entry name" value="Pyruvate dehydrogenase E1 beta subunit"/>
    <property type="match status" value="1"/>
</dbReference>
<dbReference type="GO" id="GO:0009083">
    <property type="term" value="P:branched-chain amino acid catabolic process"/>
    <property type="evidence" value="ECO:0007669"/>
    <property type="project" value="TreeGrafter"/>
</dbReference>
<reference evidence="13" key="2">
    <citation type="submission" date="2020-06" db="EMBL/GenBank/DDBJ databases">
        <authorList>
            <person name="Sheffer M."/>
        </authorList>
    </citation>
    <scope>NUCLEOTIDE SEQUENCE</scope>
</reference>
<keyword evidence="6" id="KW-0496">Mitochondrion</keyword>
<dbReference type="PANTHER" id="PTHR42980">
    <property type="entry name" value="2-OXOISOVALERATE DEHYDROGENASE SUBUNIT BETA-RELATED"/>
    <property type="match status" value="1"/>
</dbReference>
<reference evidence="13" key="1">
    <citation type="journal article" date="2020" name="bioRxiv">
        <title>Chromosome-level reference genome of the European wasp spider Argiope bruennichi: a resource for studies on range expansion and evolutionary adaptation.</title>
        <authorList>
            <person name="Sheffer M.M."/>
            <person name="Hoppe A."/>
            <person name="Krehenwinkel H."/>
            <person name="Uhl G."/>
            <person name="Kuss A.W."/>
            <person name="Jensen L."/>
            <person name="Jensen C."/>
            <person name="Gillespie R.G."/>
            <person name="Hoff K.J."/>
            <person name="Prost S."/>
        </authorList>
    </citation>
    <scope>NUCLEOTIDE SEQUENCE</scope>
</reference>
<evidence type="ECO:0000256" key="4">
    <source>
        <dbReference type="ARBA" id="ARBA00022946"/>
    </source>
</evidence>
<keyword evidence="4" id="KW-0809">Transit peptide</keyword>
<dbReference type="PANTHER" id="PTHR42980:SF1">
    <property type="entry name" value="2-OXOISOVALERATE DEHYDROGENASE SUBUNIT BETA, MITOCHONDRIAL"/>
    <property type="match status" value="1"/>
</dbReference>
<keyword evidence="5" id="KW-0560">Oxidoreductase</keyword>
<dbReference type="GO" id="GO:0003863">
    <property type="term" value="F:branched-chain 2-oxo acid dehydrogenase activity"/>
    <property type="evidence" value="ECO:0007669"/>
    <property type="project" value="UniProtKB-EC"/>
</dbReference>
<comment type="subunit">
    <text evidence="9">Heterotetramer of 2 alpha/BCKDHA and 2 beta chains/BCKDHB that forms the branched-chain alpha-keto acid decarboxylase (E1) component of the BCKD complex. The branched-chain alpha-ketoacid dehydrogenase is a large complex composed of three major building blocks E1, E2 and E3. It is organized around E2, a 24-meric cubic core composed of DBT, to which are associated 6 to 12 copies of E1, and approximately 6 copies of the dehydrogenase E3, a DLD dimer.</text>
</comment>
<dbReference type="InterPro" id="IPR033248">
    <property type="entry name" value="Transketolase_C"/>
</dbReference>
<comment type="subcellular location">
    <subcellularLocation>
        <location evidence="2">Mitochondrion matrix</location>
    </subcellularLocation>
</comment>
<dbReference type="EMBL" id="JABXBU010002227">
    <property type="protein sequence ID" value="KAF8773525.1"/>
    <property type="molecule type" value="Genomic_DNA"/>
</dbReference>
<protein>
    <recommendedName>
        <fullName evidence="10">2-oxoisovalerate dehydrogenase subunit beta, mitochondrial</fullName>
        <ecNumber evidence="3">1.2.4.4</ecNumber>
    </recommendedName>
    <alternativeName>
        <fullName evidence="11">Branched-chain alpha-keto acid dehydrogenase E1 component beta chain</fullName>
    </alternativeName>
</protein>
<evidence type="ECO:0000256" key="5">
    <source>
        <dbReference type="ARBA" id="ARBA00023002"/>
    </source>
</evidence>
<evidence type="ECO:0000256" key="2">
    <source>
        <dbReference type="ARBA" id="ARBA00004305"/>
    </source>
</evidence>
<dbReference type="Pfam" id="PF02780">
    <property type="entry name" value="Transketolase_C"/>
    <property type="match status" value="1"/>
</dbReference>
<organism evidence="13 14">
    <name type="scientific">Argiope bruennichi</name>
    <name type="common">Wasp spider</name>
    <name type="synonym">Aranea bruennichi</name>
    <dbReference type="NCBI Taxonomy" id="94029"/>
    <lineage>
        <taxon>Eukaryota</taxon>
        <taxon>Metazoa</taxon>
        <taxon>Ecdysozoa</taxon>
        <taxon>Arthropoda</taxon>
        <taxon>Chelicerata</taxon>
        <taxon>Arachnida</taxon>
        <taxon>Araneae</taxon>
        <taxon>Araneomorphae</taxon>
        <taxon>Entelegynae</taxon>
        <taxon>Araneoidea</taxon>
        <taxon>Araneidae</taxon>
        <taxon>Argiope</taxon>
    </lineage>
</organism>
<dbReference type="InterPro" id="IPR009014">
    <property type="entry name" value="Transketo_C/PFOR_II"/>
</dbReference>
<evidence type="ECO:0000256" key="7">
    <source>
        <dbReference type="ARBA" id="ARBA00051764"/>
    </source>
</evidence>
<evidence type="ECO:0000256" key="6">
    <source>
        <dbReference type="ARBA" id="ARBA00023128"/>
    </source>
</evidence>
<dbReference type="Pfam" id="PF02779">
    <property type="entry name" value="Transket_pyr"/>
    <property type="match status" value="1"/>
</dbReference>
<dbReference type="InterPro" id="IPR029061">
    <property type="entry name" value="THDP-binding"/>
</dbReference>
<dbReference type="InterPro" id="IPR005475">
    <property type="entry name" value="Transketolase-like_Pyr-bd"/>
</dbReference>
<comment type="function">
    <text evidence="8">Together with BCKDHA forms the heterotetrameric E1 subunit of the mitochondrial branched-chain alpha-ketoacid dehydrogenase (BCKD) complex. The BCKD complex catalyzes the multi-step oxidative decarboxylation of alpha-ketoacids derived from the branched-chain amino-acids valine, leucine and isoleucine producing CO2 and acyl-CoA which is subsequently utilized to produce energy. The E1 subunit catalyzes the first step with the decarboxylation of the alpha-ketoacid forming an enzyme-product intermediate. A reductive acylation mediated by the lipoylamide cofactor of E2 extracts the acyl group from the E1 active site for the next step of the reaction.</text>
</comment>
<evidence type="ECO:0000256" key="8">
    <source>
        <dbReference type="ARBA" id="ARBA00057409"/>
    </source>
</evidence>
<comment type="caution">
    <text evidence="13">The sequence shown here is derived from an EMBL/GenBank/DDBJ whole genome shotgun (WGS) entry which is preliminary data.</text>
</comment>
<dbReference type="AlphaFoldDB" id="A0A8T0ELX2"/>
<evidence type="ECO:0000313" key="13">
    <source>
        <dbReference type="EMBL" id="KAF8773525.1"/>
    </source>
</evidence>
<evidence type="ECO:0000256" key="1">
    <source>
        <dbReference type="ARBA" id="ARBA00001964"/>
    </source>
</evidence>
<evidence type="ECO:0000313" key="14">
    <source>
        <dbReference type="Proteomes" id="UP000807504"/>
    </source>
</evidence>
<feature type="domain" description="Transketolase-like pyrimidine-binding" evidence="12">
    <location>
        <begin position="56"/>
        <end position="231"/>
    </location>
</feature>
<comment type="catalytic activity">
    <reaction evidence="7">
        <text>N(6)-[(R)-lipoyl]-L-lysyl-[protein] + 3-methyl-2-oxobutanoate + H(+) = N(6)-[(R)-S(8)-2-methylpropanoyldihydrolipoyl]-L-lysyl-[protein] + CO2</text>
        <dbReference type="Rhea" id="RHEA:13457"/>
        <dbReference type="Rhea" id="RHEA-COMP:10474"/>
        <dbReference type="Rhea" id="RHEA-COMP:10497"/>
        <dbReference type="ChEBI" id="CHEBI:11851"/>
        <dbReference type="ChEBI" id="CHEBI:15378"/>
        <dbReference type="ChEBI" id="CHEBI:16526"/>
        <dbReference type="ChEBI" id="CHEBI:83099"/>
        <dbReference type="ChEBI" id="CHEBI:83142"/>
        <dbReference type="EC" id="1.2.4.4"/>
    </reaction>
    <physiologicalReaction direction="left-to-right" evidence="7">
        <dbReference type="Rhea" id="RHEA:13458"/>
    </physiologicalReaction>
</comment>
<name>A0A8T0ELX2_ARGBR</name>
<dbReference type="SUPFAM" id="SSF52518">
    <property type="entry name" value="Thiamin diphosphate-binding fold (THDP-binding)"/>
    <property type="match status" value="1"/>
</dbReference>
<evidence type="ECO:0000256" key="10">
    <source>
        <dbReference type="ARBA" id="ARBA00071568"/>
    </source>
</evidence>
<gene>
    <name evidence="13" type="ORF">HNY73_016180</name>
</gene>
<dbReference type="SUPFAM" id="SSF52922">
    <property type="entry name" value="TK C-terminal domain-like"/>
    <property type="match status" value="1"/>
</dbReference>
<dbReference type="GO" id="GO:0005759">
    <property type="term" value="C:mitochondrial matrix"/>
    <property type="evidence" value="ECO:0007669"/>
    <property type="project" value="UniProtKB-SubCell"/>
</dbReference>
<evidence type="ECO:0000259" key="12">
    <source>
        <dbReference type="SMART" id="SM00861"/>
    </source>
</evidence>
<sequence length="377" mass="41733">MALKQLKNATFFKRLTNIDKASFLKSRTQFKLSYRLSHFTYVPDTVSASDGETTRMNLFQAVTNALDLALAADPSAVIFGEDVAFGGVFRCTVGLQDKYGRDRVFNSPLCEQGIVGFGIGMAIAGATPIAEIQFADYIYPAFDQITNEAAKLRFRSGNEFNCGGLTIRTPYGAVGHGALYHSQCPEAFFAHIPGIKVVIPRGPLQAKGLLLSCIRDKNPCIFFEPKILYRMAVEQVPLKDYELPLSKAEILMEGDDVTVIGWGTQVHVLREVCQLAQDKLNISCELIDLVTILPWDKETIINSVKKTGRLLVAHEAPLTGGFAAEIAATVQNECFLNLEAPIQRVTGHDAPFSHVFEPFYIPSKWRCFDAIKKLINF</sequence>
<dbReference type="GO" id="GO:0007584">
    <property type="term" value="P:response to nutrient"/>
    <property type="evidence" value="ECO:0007669"/>
    <property type="project" value="TreeGrafter"/>
</dbReference>
<dbReference type="FunFam" id="3.40.50.920:FF:000004">
    <property type="entry name" value="2-oxoisovalerate dehydrogenase subunit beta 1, mitochondrial"/>
    <property type="match status" value="1"/>
</dbReference>
<dbReference type="Gene3D" id="3.40.50.920">
    <property type="match status" value="1"/>
</dbReference>
<dbReference type="CDD" id="cd07036">
    <property type="entry name" value="TPP_PYR_E1-PDHc-beta_like"/>
    <property type="match status" value="1"/>
</dbReference>
<dbReference type="Proteomes" id="UP000807504">
    <property type="component" value="Unassembled WGS sequence"/>
</dbReference>